<evidence type="ECO:0000256" key="9">
    <source>
        <dbReference type="ARBA" id="ARBA00023136"/>
    </source>
</evidence>
<dbReference type="EMBL" id="DVLX01000027">
    <property type="protein sequence ID" value="HIT99131.1"/>
    <property type="molecule type" value="Genomic_DNA"/>
</dbReference>
<keyword evidence="4 10" id="KW-0677">Repeat</keyword>
<evidence type="ECO:0000256" key="11">
    <source>
        <dbReference type="SAM" id="Phobius"/>
    </source>
</evidence>
<keyword evidence="1 10" id="KW-0813">Transport</keyword>
<feature type="binding site" evidence="10">
    <location>
        <position position="152"/>
    </location>
    <ligand>
        <name>[4Fe-4S] cluster</name>
        <dbReference type="ChEBI" id="CHEBI:49883"/>
        <label>3</label>
    </ligand>
</feature>
<dbReference type="EC" id="7.-.-.-" evidence="10"/>
<feature type="binding site" evidence="10">
    <location>
        <position position="142"/>
    </location>
    <ligand>
        <name>[4Fe-4S] cluster</name>
        <dbReference type="ChEBI" id="CHEBI:49883"/>
        <label>2</label>
    </ligand>
</feature>
<dbReference type="AlphaFoldDB" id="A0A9D1HBS6"/>
<gene>
    <name evidence="10" type="primary">rnfB</name>
    <name evidence="14" type="ORF">IAD12_02625</name>
</gene>
<accession>A0A9D1HBS6</accession>
<feature type="transmembrane region" description="Helical" evidence="11">
    <location>
        <begin position="6"/>
        <end position="26"/>
    </location>
</feature>
<reference evidence="14" key="2">
    <citation type="journal article" date="2021" name="PeerJ">
        <title>Extensive microbial diversity within the chicken gut microbiome revealed by metagenomics and culture.</title>
        <authorList>
            <person name="Gilroy R."/>
            <person name="Ravi A."/>
            <person name="Getino M."/>
            <person name="Pursley I."/>
            <person name="Horton D.L."/>
            <person name="Alikhan N.F."/>
            <person name="Baker D."/>
            <person name="Gharbi K."/>
            <person name="Hall N."/>
            <person name="Watson M."/>
            <person name="Adriaenssens E.M."/>
            <person name="Foster-Nyarko E."/>
            <person name="Jarju S."/>
            <person name="Secka A."/>
            <person name="Antonio M."/>
            <person name="Oren A."/>
            <person name="Chaudhuri R.R."/>
            <person name="La Ragione R."/>
            <person name="Hildebrand F."/>
            <person name="Pallen M.J."/>
        </authorList>
    </citation>
    <scope>NUCLEOTIDE SEQUENCE</scope>
    <source>
        <strain evidence="14">CHK176-22527</strain>
    </source>
</reference>
<evidence type="ECO:0000259" key="12">
    <source>
        <dbReference type="PROSITE" id="PS51379"/>
    </source>
</evidence>
<dbReference type="GO" id="GO:0022900">
    <property type="term" value="P:electron transport chain"/>
    <property type="evidence" value="ECO:0007669"/>
    <property type="project" value="UniProtKB-UniRule"/>
</dbReference>
<dbReference type="PROSITE" id="PS51656">
    <property type="entry name" value="4FE4S"/>
    <property type="match status" value="1"/>
</dbReference>
<evidence type="ECO:0000256" key="1">
    <source>
        <dbReference type="ARBA" id="ARBA00022448"/>
    </source>
</evidence>
<evidence type="ECO:0000313" key="14">
    <source>
        <dbReference type="EMBL" id="HIT99131.1"/>
    </source>
</evidence>
<feature type="binding site" evidence="10">
    <location>
        <position position="75"/>
    </location>
    <ligand>
        <name>[4Fe-4S] cluster</name>
        <dbReference type="ChEBI" id="CHEBI:49883"/>
        <label>1</label>
    </ligand>
</feature>
<dbReference type="Proteomes" id="UP000824159">
    <property type="component" value="Unassembled WGS sequence"/>
</dbReference>
<keyword evidence="3 10" id="KW-0479">Metal-binding</keyword>
<proteinExistence type="inferred from homology"/>
<evidence type="ECO:0000256" key="8">
    <source>
        <dbReference type="ARBA" id="ARBA00023014"/>
    </source>
</evidence>
<dbReference type="InterPro" id="IPR007202">
    <property type="entry name" value="4Fe-4S_dom"/>
</dbReference>
<comment type="cofactor">
    <cofactor evidence="10">
        <name>[4Fe-4S] cluster</name>
        <dbReference type="ChEBI" id="CHEBI:49883"/>
    </cofactor>
    <text evidence="10">Binds 3 [4Fe-4S] clusters.</text>
</comment>
<feature type="domain" description="4Fe-4S ferredoxin-type" evidence="12">
    <location>
        <begin position="236"/>
        <end position="265"/>
    </location>
</feature>
<dbReference type="Gene3D" id="3.30.70.20">
    <property type="match status" value="2"/>
</dbReference>
<comment type="caution">
    <text evidence="10">Lacks conserved residue(s) required for the propagation of feature annotation.</text>
</comment>
<evidence type="ECO:0000313" key="15">
    <source>
        <dbReference type="Proteomes" id="UP000824159"/>
    </source>
</evidence>
<dbReference type="GO" id="GO:0051539">
    <property type="term" value="F:4 iron, 4 sulfur cluster binding"/>
    <property type="evidence" value="ECO:0007669"/>
    <property type="project" value="UniProtKB-UniRule"/>
</dbReference>
<evidence type="ECO:0000256" key="7">
    <source>
        <dbReference type="ARBA" id="ARBA00023004"/>
    </source>
</evidence>
<feature type="domain" description="4Fe-4S ferredoxin-type" evidence="12">
    <location>
        <begin position="162"/>
        <end position="191"/>
    </location>
</feature>
<keyword evidence="7 10" id="KW-0408">Iron</keyword>
<feature type="binding site" evidence="10">
    <location>
        <position position="148"/>
    </location>
    <ligand>
        <name>[4Fe-4S] cluster</name>
        <dbReference type="ChEBI" id="CHEBI:49883"/>
        <label>2</label>
    </ligand>
</feature>
<evidence type="ECO:0000256" key="5">
    <source>
        <dbReference type="ARBA" id="ARBA00022967"/>
    </source>
</evidence>
<keyword evidence="6 10" id="KW-0249">Electron transport</keyword>
<dbReference type="InterPro" id="IPR017900">
    <property type="entry name" value="4Fe4S_Fe_S_CS"/>
</dbReference>
<feature type="binding site" evidence="10">
    <location>
        <position position="138"/>
    </location>
    <ligand>
        <name>[4Fe-4S] cluster</name>
        <dbReference type="ChEBI" id="CHEBI:49883"/>
        <label>2</label>
    </ligand>
</feature>
<feature type="domain" description="4Fe-4S ferredoxin-type" evidence="12">
    <location>
        <begin position="207"/>
        <end position="235"/>
    </location>
</feature>
<feature type="binding site" evidence="10">
    <location>
        <position position="49"/>
    </location>
    <ligand>
        <name>[4Fe-4S] cluster</name>
        <dbReference type="ChEBI" id="CHEBI:49883"/>
        <label>1</label>
    </ligand>
</feature>
<organism evidence="14 15">
    <name type="scientific">Candidatus Allocopromorpha excrementavium</name>
    <dbReference type="NCBI Taxonomy" id="2840741"/>
    <lineage>
        <taxon>Bacteria</taxon>
        <taxon>Bacillati</taxon>
        <taxon>Bacillota</taxon>
        <taxon>Clostridia</taxon>
        <taxon>Eubacteriales</taxon>
        <taxon>Eubacteriaceae</taxon>
        <taxon>Eubacteriaceae incertae sedis</taxon>
        <taxon>Candidatus Allocopromorpha</taxon>
    </lineage>
</organism>
<evidence type="ECO:0000256" key="10">
    <source>
        <dbReference type="HAMAP-Rule" id="MF_00463"/>
    </source>
</evidence>
<protein>
    <recommendedName>
        <fullName evidence="10">Ion-translocating oxidoreductase complex subunit B</fullName>
        <ecNumber evidence="10">7.-.-.-</ecNumber>
    </recommendedName>
    <alternativeName>
        <fullName evidence="10">Rnf electron transport complex subunit B</fullName>
    </alternativeName>
</protein>
<dbReference type="Pfam" id="PF04060">
    <property type="entry name" value="FeS"/>
    <property type="match status" value="1"/>
</dbReference>
<dbReference type="GO" id="GO:0009055">
    <property type="term" value="F:electron transfer activity"/>
    <property type="evidence" value="ECO:0007669"/>
    <property type="project" value="InterPro"/>
</dbReference>
<comment type="similarity">
    <text evidence="10">Belongs to the 4Fe4S bacterial-type ferredoxin family. RnfB subfamily.</text>
</comment>
<keyword evidence="11" id="KW-0812">Transmembrane</keyword>
<dbReference type="PROSITE" id="PS00198">
    <property type="entry name" value="4FE4S_FER_1"/>
    <property type="match status" value="2"/>
</dbReference>
<evidence type="ECO:0000256" key="4">
    <source>
        <dbReference type="ARBA" id="ARBA00022737"/>
    </source>
</evidence>
<dbReference type="Gene3D" id="1.10.15.40">
    <property type="entry name" value="Electron transport complex subunit B, putative Fe-S cluster"/>
    <property type="match status" value="1"/>
</dbReference>
<feature type="binding site" evidence="10">
    <location>
        <position position="181"/>
    </location>
    <ligand>
        <name>[4Fe-4S] cluster</name>
        <dbReference type="ChEBI" id="CHEBI:49883"/>
        <label>2</label>
    </ligand>
</feature>
<dbReference type="CDD" id="cd10549">
    <property type="entry name" value="MtMvhB_like"/>
    <property type="match status" value="1"/>
</dbReference>
<dbReference type="PANTHER" id="PTHR43560:SF1">
    <property type="entry name" value="ION-TRANSLOCATING OXIDOREDUCTASE COMPLEX SUBUNIT B"/>
    <property type="match status" value="1"/>
</dbReference>
<feature type="binding site" evidence="10">
    <location>
        <position position="171"/>
    </location>
    <ligand>
        <name>[4Fe-4S] cluster</name>
        <dbReference type="ChEBI" id="CHEBI:49883"/>
        <label>3</label>
    </ligand>
</feature>
<dbReference type="PANTHER" id="PTHR43560">
    <property type="entry name" value="ION-TRANSLOCATING OXIDOREDUCTASE COMPLEX SUBUNIT B"/>
    <property type="match status" value="1"/>
</dbReference>
<dbReference type="SUPFAM" id="SSF54862">
    <property type="entry name" value="4Fe-4S ferredoxins"/>
    <property type="match status" value="1"/>
</dbReference>
<comment type="subunit">
    <text evidence="10">The complex is composed of six subunits: RnfA, RnfB, RnfC, RnfD, RnfE and RnfG.</text>
</comment>
<evidence type="ECO:0000256" key="3">
    <source>
        <dbReference type="ARBA" id="ARBA00022723"/>
    </source>
</evidence>
<feature type="binding site" evidence="10">
    <location>
        <position position="174"/>
    </location>
    <ligand>
        <name>[4Fe-4S] cluster</name>
        <dbReference type="ChEBI" id="CHEBI:49883"/>
        <label>3</label>
    </ligand>
</feature>
<keyword evidence="2 10" id="KW-0004">4Fe-4S</keyword>
<dbReference type="InterPro" id="IPR010207">
    <property type="entry name" value="Elect_transpt_cplx_RnfB/RsxB"/>
</dbReference>
<feature type="binding site" evidence="10">
    <location>
        <position position="177"/>
    </location>
    <ligand>
        <name>[4Fe-4S] cluster</name>
        <dbReference type="ChEBI" id="CHEBI:49883"/>
        <label>3</label>
    </ligand>
</feature>
<dbReference type="GO" id="GO:0005886">
    <property type="term" value="C:plasma membrane"/>
    <property type="evidence" value="ECO:0007669"/>
    <property type="project" value="UniProtKB-SubCell"/>
</dbReference>
<keyword evidence="11" id="KW-1133">Transmembrane helix</keyword>
<keyword evidence="8 10" id="KW-0411">Iron-sulfur</keyword>
<keyword evidence="10" id="KW-1003">Cell membrane</keyword>
<comment type="subcellular location">
    <subcellularLocation>
        <location evidence="10">Cell membrane</location>
    </subcellularLocation>
</comment>
<keyword evidence="5 10" id="KW-1278">Translocase</keyword>
<name>A0A9D1HBS6_9FIRM</name>
<evidence type="ECO:0000256" key="2">
    <source>
        <dbReference type="ARBA" id="ARBA00022485"/>
    </source>
</evidence>
<dbReference type="PROSITE" id="PS51379">
    <property type="entry name" value="4FE4S_FER_2"/>
    <property type="match status" value="3"/>
</dbReference>
<comment type="function">
    <text evidence="10">Part of a membrane-bound complex that couples electron transfer with translocation of ions across the membrane.</text>
</comment>
<dbReference type="InterPro" id="IPR050395">
    <property type="entry name" value="4Fe4S_Ferredoxin_RnfB"/>
</dbReference>
<dbReference type="HAMAP" id="MF_00463">
    <property type="entry name" value="RsxB_RnfB"/>
    <property type="match status" value="1"/>
</dbReference>
<keyword evidence="9 10" id="KW-0472">Membrane</keyword>
<dbReference type="InterPro" id="IPR017896">
    <property type="entry name" value="4Fe4S_Fe-S-bd"/>
</dbReference>
<feature type="domain" description="4Fe-4S" evidence="13">
    <location>
        <begin position="32"/>
        <end position="92"/>
    </location>
</feature>
<evidence type="ECO:0000259" key="13">
    <source>
        <dbReference type="PROSITE" id="PS51656"/>
    </source>
</evidence>
<sequence>MEAIVIPAVIVAAIGLIAGIILTIASKLMFVPVDERVAAIEEILPGANCGACGFAGCADYAAALGNDSGMSTSLCPVGGPDVAAKIAGIMGSEAGEVEERVAMVMCNGTLDATRQIGELKKLHTCKSAKMFYGGNWACPYGCLGLGDCEAVCKFDAVRIINGVARIDRGKCVACEACTKECPNGIISMVPKKKNVFVTCKSMDKGAKTRKICSNGCIGCMKCQKVCKFDAVKVENNLAVIDQKKCVGCGLCAKECPVGAIENLKKPRIIAKQQAEAQA</sequence>
<dbReference type="GO" id="GO:0046872">
    <property type="term" value="F:metal ion binding"/>
    <property type="evidence" value="ECO:0007669"/>
    <property type="project" value="UniProtKB-KW"/>
</dbReference>
<dbReference type="Pfam" id="PF00037">
    <property type="entry name" value="Fer4"/>
    <property type="match status" value="2"/>
</dbReference>
<comment type="caution">
    <text evidence="14">The sequence shown here is derived from an EMBL/GenBank/DDBJ whole genome shotgun (WGS) entry which is preliminary data.</text>
</comment>
<reference evidence="14" key="1">
    <citation type="submission" date="2020-10" db="EMBL/GenBank/DDBJ databases">
        <authorList>
            <person name="Gilroy R."/>
        </authorList>
    </citation>
    <scope>NUCLEOTIDE SEQUENCE</scope>
    <source>
        <strain evidence="14">CHK176-22527</strain>
    </source>
</reference>
<evidence type="ECO:0000256" key="6">
    <source>
        <dbReference type="ARBA" id="ARBA00022982"/>
    </source>
</evidence>
<feature type="binding site" evidence="10">
    <location>
        <position position="57"/>
    </location>
    <ligand>
        <name>[4Fe-4S] cluster</name>
        <dbReference type="ChEBI" id="CHEBI:49883"/>
        <label>1</label>
    </ligand>
</feature>
<feature type="region of interest" description="Hydrophobic" evidence="10">
    <location>
        <begin position="1"/>
        <end position="26"/>
    </location>
</feature>
<feature type="binding site" evidence="10">
    <location>
        <position position="52"/>
    </location>
    <ligand>
        <name>[4Fe-4S] cluster</name>
        <dbReference type="ChEBI" id="CHEBI:49883"/>
        <label>1</label>
    </ligand>
</feature>